<keyword evidence="1" id="KW-0472">Membrane</keyword>
<accession>A0A8H3G2F9</accession>
<reference evidence="2" key="1">
    <citation type="submission" date="2021-03" db="EMBL/GenBank/DDBJ databases">
        <authorList>
            <person name="Tagirdzhanova G."/>
        </authorList>
    </citation>
    <scope>NUCLEOTIDE SEQUENCE</scope>
</reference>
<dbReference type="AlphaFoldDB" id="A0A8H3G2F9"/>
<keyword evidence="1" id="KW-0812">Transmembrane</keyword>
<keyword evidence="3" id="KW-1185">Reference proteome</keyword>
<dbReference type="OrthoDB" id="5429226at2759"/>
<keyword evidence="1" id="KW-1133">Transmembrane helix</keyword>
<name>A0A8H3G2F9_9LECA</name>
<evidence type="ECO:0000313" key="2">
    <source>
        <dbReference type="EMBL" id="CAF9934530.1"/>
    </source>
</evidence>
<evidence type="ECO:0000256" key="1">
    <source>
        <dbReference type="SAM" id="Phobius"/>
    </source>
</evidence>
<evidence type="ECO:0000313" key="3">
    <source>
        <dbReference type="Proteomes" id="UP000664534"/>
    </source>
</evidence>
<dbReference type="EMBL" id="CAJPDT010000077">
    <property type="protein sequence ID" value="CAF9934530.1"/>
    <property type="molecule type" value="Genomic_DNA"/>
</dbReference>
<feature type="transmembrane region" description="Helical" evidence="1">
    <location>
        <begin position="148"/>
        <end position="169"/>
    </location>
</feature>
<organism evidence="2 3">
    <name type="scientific">Imshaugia aleurites</name>
    <dbReference type="NCBI Taxonomy" id="172621"/>
    <lineage>
        <taxon>Eukaryota</taxon>
        <taxon>Fungi</taxon>
        <taxon>Dikarya</taxon>
        <taxon>Ascomycota</taxon>
        <taxon>Pezizomycotina</taxon>
        <taxon>Lecanoromycetes</taxon>
        <taxon>OSLEUM clade</taxon>
        <taxon>Lecanoromycetidae</taxon>
        <taxon>Lecanorales</taxon>
        <taxon>Lecanorineae</taxon>
        <taxon>Parmeliaceae</taxon>
        <taxon>Imshaugia</taxon>
    </lineage>
</organism>
<dbReference type="Proteomes" id="UP000664534">
    <property type="component" value="Unassembled WGS sequence"/>
</dbReference>
<comment type="caution">
    <text evidence="2">The sequence shown here is derived from an EMBL/GenBank/DDBJ whole genome shotgun (WGS) entry which is preliminary data.</text>
</comment>
<gene>
    <name evidence="2" type="ORF">IMSHALPRED_009744</name>
</gene>
<sequence length="264" mass="28948">MEIPKLVAGKCIQHTSAPDPLIDLYTAPIPSSLLDDAPVSYIFPTYKLSASASYSYENAEDASYHNAAYSTFLDEAYSSFKQEEGYEGCTATVPPSQFYPTFIGELVKPSGTAQPSATPTNGSATAISLATSTEGSAPVRRLHSTQTIIISVVVSTVGLIVLLLCFIVIRRYRKKRSQAALSNNQPAMTSNTQLYVDQKAELEAEERRKHELEAYSIRYEMEGEDSFFEMPGDGNPRMGLASFNRTHELRGTEHSKELEVPGNA</sequence>
<proteinExistence type="predicted"/>
<protein>
    <submittedName>
        <fullName evidence="2">Uncharacterized protein</fullName>
    </submittedName>
</protein>